<protein>
    <submittedName>
        <fullName evidence="3">DegT/DnrJ/EryC1/StrS family aminotransferase</fullName>
    </submittedName>
</protein>
<organism evidence="3 4">
    <name type="scientific">Roseateles subflavus</name>
    <dbReference type="NCBI Taxonomy" id="3053353"/>
    <lineage>
        <taxon>Bacteria</taxon>
        <taxon>Pseudomonadati</taxon>
        <taxon>Pseudomonadota</taxon>
        <taxon>Betaproteobacteria</taxon>
        <taxon>Burkholderiales</taxon>
        <taxon>Sphaerotilaceae</taxon>
        <taxon>Roseateles</taxon>
    </lineage>
</organism>
<keyword evidence="3" id="KW-0032">Aminotransferase</keyword>
<reference evidence="3 4" key="1">
    <citation type="submission" date="2023-06" db="EMBL/GenBank/DDBJ databases">
        <title>Pelomonas sp. APW6 16S ribosomal RNA gene genome sequencing and assembly.</title>
        <authorList>
            <person name="Woo H."/>
        </authorList>
    </citation>
    <scope>NUCLEOTIDE SEQUENCE [LARGE SCALE GENOMIC DNA]</scope>
    <source>
        <strain evidence="3 4">APW6</strain>
    </source>
</reference>
<dbReference type="EMBL" id="JASVDS010000004">
    <property type="protein sequence ID" value="MDL5033265.1"/>
    <property type="molecule type" value="Genomic_DNA"/>
</dbReference>
<dbReference type="InterPro" id="IPR015424">
    <property type="entry name" value="PyrdxlP-dep_Trfase"/>
</dbReference>
<evidence type="ECO:0000313" key="4">
    <source>
        <dbReference type="Proteomes" id="UP001238603"/>
    </source>
</evidence>
<dbReference type="PANTHER" id="PTHR30244:SF34">
    <property type="entry name" value="DTDP-4-AMINO-4,6-DIDEOXYGALACTOSE TRANSAMINASE"/>
    <property type="match status" value="1"/>
</dbReference>
<keyword evidence="3" id="KW-0808">Transferase</keyword>
<dbReference type="InterPro" id="IPR000653">
    <property type="entry name" value="DegT/StrS_aminotransferase"/>
</dbReference>
<name>A0ABT7LM85_9BURK</name>
<dbReference type="PANTHER" id="PTHR30244">
    <property type="entry name" value="TRANSAMINASE"/>
    <property type="match status" value="1"/>
</dbReference>
<keyword evidence="2" id="KW-0663">Pyridoxal phosphate</keyword>
<keyword evidence="4" id="KW-1185">Reference proteome</keyword>
<accession>A0ABT7LM85</accession>
<dbReference type="InterPro" id="IPR015421">
    <property type="entry name" value="PyrdxlP-dep_Trfase_major"/>
</dbReference>
<evidence type="ECO:0000256" key="2">
    <source>
        <dbReference type="RuleBase" id="RU004508"/>
    </source>
</evidence>
<gene>
    <name evidence="3" type="ORF">QRD43_15220</name>
</gene>
<comment type="similarity">
    <text evidence="1 2">Belongs to the DegT/DnrJ/EryC1 family.</text>
</comment>
<dbReference type="Proteomes" id="UP001238603">
    <property type="component" value="Unassembled WGS sequence"/>
</dbReference>
<dbReference type="RefSeq" id="WP_285983354.1">
    <property type="nucleotide sequence ID" value="NZ_JASVDS010000004.1"/>
</dbReference>
<proteinExistence type="inferred from homology"/>
<dbReference type="PIRSF" id="PIRSF000390">
    <property type="entry name" value="PLP_StrS"/>
    <property type="match status" value="1"/>
</dbReference>
<comment type="caution">
    <text evidence="3">The sequence shown here is derived from an EMBL/GenBank/DDBJ whole genome shotgun (WGS) entry which is preliminary data.</text>
</comment>
<dbReference type="SUPFAM" id="SSF53383">
    <property type="entry name" value="PLP-dependent transferases"/>
    <property type="match status" value="1"/>
</dbReference>
<dbReference type="GO" id="GO:0008483">
    <property type="term" value="F:transaminase activity"/>
    <property type="evidence" value="ECO:0007669"/>
    <property type="project" value="UniProtKB-KW"/>
</dbReference>
<evidence type="ECO:0000256" key="1">
    <source>
        <dbReference type="ARBA" id="ARBA00037999"/>
    </source>
</evidence>
<sequence length="375" mass="40362">MSDTSRHRLEHQLAELHLREHAVLLGNGTTGLALLMRALGLQDRQVAVPDSVCLNVPLGLRLGGAVPEYLDNQWSDLGLAVAALAVPDPARGALLAVHGYGQVSDMDPLIAAAHRQGLPLLEDACLAMGGTHHGRPVGSFGLASVISFGAGKPLSLDHGGAVLTDDAALAAELRALDAALPAFREAAQARIDALGSAHTRLYNRCWPDEIASEAPAYAAELLASGDAFLHRFDPRREAPLQALLPRLPALVQQRREQFERLRQLLRPLEGEALQVLPLTPGAVPWRLNVLMPHRHEALQALHAQGLHASSWHPRASAFLPGPGAEAAHPVAERLGQEILNLWVDEHATPAYFQDVVRTLAEHLSSRVRHDLTLPA</sequence>
<dbReference type="InterPro" id="IPR015422">
    <property type="entry name" value="PyrdxlP-dep_Trfase_small"/>
</dbReference>
<dbReference type="Pfam" id="PF01041">
    <property type="entry name" value="DegT_DnrJ_EryC1"/>
    <property type="match status" value="2"/>
</dbReference>
<dbReference type="Gene3D" id="3.40.640.10">
    <property type="entry name" value="Type I PLP-dependent aspartate aminotransferase-like (Major domain)"/>
    <property type="match status" value="1"/>
</dbReference>
<dbReference type="Gene3D" id="3.90.1150.10">
    <property type="entry name" value="Aspartate Aminotransferase, domain 1"/>
    <property type="match status" value="1"/>
</dbReference>
<evidence type="ECO:0000313" key="3">
    <source>
        <dbReference type="EMBL" id="MDL5033265.1"/>
    </source>
</evidence>